<dbReference type="Gene3D" id="3.90.360.10">
    <property type="entry name" value="Histone acetyl transferase 1 (HAT1), N-terminal domain"/>
    <property type="match status" value="1"/>
</dbReference>
<dbReference type="InterPro" id="IPR000182">
    <property type="entry name" value="GNAT_dom"/>
</dbReference>
<evidence type="ECO:0000256" key="3">
    <source>
        <dbReference type="ARBA" id="ARBA00022679"/>
    </source>
</evidence>
<dbReference type="InterPro" id="IPR016181">
    <property type="entry name" value="Acyl_CoA_acyltransferase"/>
</dbReference>
<keyword evidence="3" id="KW-0808">Transferase</keyword>
<dbReference type="EMBL" id="JAIWQS010000011">
    <property type="protein sequence ID" value="KAJ8750861.1"/>
    <property type="molecule type" value="Genomic_DNA"/>
</dbReference>
<evidence type="ECO:0000259" key="7">
    <source>
        <dbReference type="Pfam" id="PF00583"/>
    </source>
</evidence>
<dbReference type="GO" id="GO:0000781">
    <property type="term" value="C:chromosome, telomeric region"/>
    <property type="evidence" value="ECO:0007669"/>
    <property type="project" value="GOC"/>
</dbReference>
<evidence type="ECO:0000313" key="9">
    <source>
        <dbReference type="EMBL" id="KAJ8750861.1"/>
    </source>
</evidence>
<feature type="region of interest" description="Disordered" evidence="6">
    <location>
        <begin position="1"/>
        <end position="20"/>
    </location>
</feature>
<feature type="domain" description="N-acetyltransferase" evidence="7">
    <location>
        <begin position="225"/>
        <end position="282"/>
    </location>
</feature>
<evidence type="ECO:0000259" key="8">
    <source>
        <dbReference type="Pfam" id="PF10394"/>
    </source>
</evidence>
<dbReference type="FunFam" id="3.40.630.30:FF:000077">
    <property type="entry name" value="Histone acetyltransferase type B catalytic subunit"/>
    <property type="match status" value="1"/>
</dbReference>
<keyword evidence="4" id="KW-0012">Acyltransferase</keyword>
<evidence type="ECO:0000256" key="6">
    <source>
        <dbReference type="SAM" id="MobiDB-lite"/>
    </source>
</evidence>
<comment type="catalytic activity">
    <reaction evidence="5">
        <text>L-lysyl-[protein] + acetyl-CoA = N(6)-acetyl-L-lysyl-[protein] + CoA + H(+)</text>
        <dbReference type="Rhea" id="RHEA:45948"/>
        <dbReference type="Rhea" id="RHEA-COMP:9752"/>
        <dbReference type="Rhea" id="RHEA-COMP:10731"/>
        <dbReference type="ChEBI" id="CHEBI:15378"/>
        <dbReference type="ChEBI" id="CHEBI:29969"/>
        <dbReference type="ChEBI" id="CHEBI:57287"/>
        <dbReference type="ChEBI" id="CHEBI:57288"/>
        <dbReference type="ChEBI" id="CHEBI:61930"/>
        <dbReference type="EC" id="2.3.1.48"/>
    </reaction>
</comment>
<gene>
    <name evidence="9" type="ORF">K2173_016042</name>
</gene>
<organism evidence="9 10">
    <name type="scientific">Erythroxylum novogranatense</name>
    <dbReference type="NCBI Taxonomy" id="1862640"/>
    <lineage>
        <taxon>Eukaryota</taxon>
        <taxon>Viridiplantae</taxon>
        <taxon>Streptophyta</taxon>
        <taxon>Embryophyta</taxon>
        <taxon>Tracheophyta</taxon>
        <taxon>Spermatophyta</taxon>
        <taxon>Magnoliopsida</taxon>
        <taxon>eudicotyledons</taxon>
        <taxon>Gunneridae</taxon>
        <taxon>Pentapetalae</taxon>
        <taxon>rosids</taxon>
        <taxon>fabids</taxon>
        <taxon>Malpighiales</taxon>
        <taxon>Erythroxylaceae</taxon>
        <taxon>Erythroxylum</taxon>
    </lineage>
</organism>
<evidence type="ECO:0000256" key="5">
    <source>
        <dbReference type="ARBA" id="ARBA00048017"/>
    </source>
</evidence>
<comment type="caution">
    <text evidence="9">The sequence shown here is derived from an EMBL/GenBank/DDBJ whole genome shotgun (WGS) entry which is preliminary data.</text>
</comment>
<dbReference type="EC" id="2.3.1.48" evidence="2"/>
<reference evidence="9 10" key="1">
    <citation type="submission" date="2021-09" db="EMBL/GenBank/DDBJ databases">
        <title>Genomic insights and catalytic innovation underlie evolution of tropane alkaloids biosynthesis.</title>
        <authorList>
            <person name="Wang Y.-J."/>
            <person name="Tian T."/>
            <person name="Huang J.-P."/>
            <person name="Huang S.-X."/>
        </authorList>
    </citation>
    <scope>NUCLEOTIDE SEQUENCE [LARGE SCALE GENOMIC DNA]</scope>
    <source>
        <strain evidence="9">KIB-2018</strain>
        <tissue evidence="9">Leaf</tissue>
    </source>
</reference>
<dbReference type="AlphaFoldDB" id="A0AAV8SF39"/>
<dbReference type="InterPro" id="IPR017380">
    <property type="entry name" value="Hist_AcTrfase_B-typ_cat-su"/>
</dbReference>
<name>A0AAV8SF39_9ROSI</name>
<dbReference type="GO" id="GO:0004402">
    <property type="term" value="F:histone acetyltransferase activity"/>
    <property type="evidence" value="ECO:0007669"/>
    <property type="project" value="InterPro"/>
</dbReference>
<evidence type="ECO:0000256" key="4">
    <source>
        <dbReference type="ARBA" id="ARBA00023315"/>
    </source>
</evidence>
<dbReference type="Pfam" id="PF00583">
    <property type="entry name" value="Acetyltransf_1"/>
    <property type="match status" value="1"/>
</dbReference>
<dbReference type="Gene3D" id="3.40.630.30">
    <property type="match status" value="1"/>
</dbReference>
<keyword evidence="10" id="KW-1185">Reference proteome</keyword>
<dbReference type="Proteomes" id="UP001159364">
    <property type="component" value="Linkage Group LG11"/>
</dbReference>
<feature type="domain" description="Histone acetyl transferase HAT1 N-terminal" evidence="8">
    <location>
        <begin position="25"/>
        <end position="194"/>
    </location>
</feature>
<sequence>MGTAGPVTEPKKRRRVGFSNVDTGTDSNQCINIYLVSCKEEVGASDGFCLTGVDLTNFFDEDGKIYGYQELKINIWVSLISFHAYPDITFKSMSDGGKGITDLKSALQKIFAETLVESKDEFLKTFLTETHIIRSLVLNGEMLPPKSLYGQVHNSNGHLDATNSDLEVVRMVIDSAAAGHLYSRLVPLVLLLIDGSNPIDVTDPGWDLYVLVQKKNNQQEDIQRTLLGFAAVYRFYHYPDSIRLRLGQILVLPPYQHKGYGRHLIEVLNNIAIHEVVYELTVEEPLDYFQHVRTCVDIQRLLKFEPIQDAVIAAVAHLKNSKLSKRTHLPRLVPPSSAVEDVRKTLKINKKQFLQCWEILVYLGLDPVEKFMEDFVTVISHRIRTDILGKDSGNGGKQVIEVPSDYDPEASFVMFRSQNCEASCVPMDENQTNQEQQLQQLVDERIKEIKLIAQKVHRT</sequence>
<dbReference type="GO" id="GO:0005634">
    <property type="term" value="C:nucleus"/>
    <property type="evidence" value="ECO:0007669"/>
    <property type="project" value="InterPro"/>
</dbReference>
<dbReference type="Pfam" id="PF10394">
    <property type="entry name" value="Hat1_N"/>
    <property type="match status" value="1"/>
</dbReference>
<evidence type="ECO:0000256" key="1">
    <source>
        <dbReference type="ARBA" id="ARBA00010543"/>
    </source>
</evidence>
<dbReference type="CDD" id="cd04301">
    <property type="entry name" value="NAT_SF"/>
    <property type="match status" value="1"/>
</dbReference>
<dbReference type="InterPro" id="IPR037113">
    <property type="entry name" value="Hat1_N_sf"/>
</dbReference>
<dbReference type="InterPro" id="IPR019467">
    <property type="entry name" value="Hat1_N"/>
</dbReference>
<comment type="similarity">
    <text evidence="1">Belongs to the HAT1 family.</text>
</comment>
<dbReference type="GO" id="GO:0031509">
    <property type="term" value="P:subtelomeric heterochromatin formation"/>
    <property type="evidence" value="ECO:0007669"/>
    <property type="project" value="InterPro"/>
</dbReference>
<evidence type="ECO:0000256" key="2">
    <source>
        <dbReference type="ARBA" id="ARBA00013184"/>
    </source>
</evidence>
<evidence type="ECO:0000313" key="10">
    <source>
        <dbReference type="Proteomes" id="UP001159364"/>
    </source>
</evidence>
<dbReference type="PANTHER" id="PTHR12046">
    <property type="entry name" value="HISTONE ACETYLTRANSFERASE TYPE B CATALYTIC SUBUNIT"/>
    <property type="match status" value="1"/>
</dbReference>
<protein>
    <recommendedName>
        <fullName evidence="2">histone acetyltransferase</fullName>
        <ecNumber evidence="2">2.3.1.48</ecNumber>
    </recommendedName>
</protein>
<proteinExistence type="inferred from homology"/>
<accession>A0AAV8SF39</accession>
<dbReference type="SUPFAM" id="SSF55729">
    <property type="entry name" value="Acyl-CoA N-acyltransferases (Nat)"/>
    <property type="match status" value="1"/>
</dbReference>